<keyword evidence="6 10" id="KW-0560">Oxidoreductase</keyword>
<keyword evidence="4 9" id="KW-0349">Heme</keyword>
<organism>
    <name type="scientific">Serpula lacrymans var. lacrymans (strain S7.9)</name>
    <name type="common">Dry rot fungus</name>
    <dbReference type="NCBI Taxonomy" id="578457"/>
    <lineage>
        <taxon>Eukaryota</taxon>
        <taxon>Fungi</taxon>
        <taxon>Dikarya</taxon>
        <taxon>Basidiomycota</taxon>
        <taxon>Agaricomycotina</taxon>
        <taxon>Agaricomycetes</taxon>
        <taxon>Agaricomycetidae</taxon>
        <taxon>Boletales</taxon>
        <taxon>Coniophorineae</taxon>
        <taxon>Serpulaceae</taxon>
        <taxon>Serpula</taxon>
    </lineage>
</organism>
<dbReference type="Proteomes" id="UP000008064">
    <property type="component" value="Unassembled WGS sequence"/>
</dbReference>
<evidence type="ECO:0000313" key="12">
    <source>
        <dbReference type="EMBL" id="EGO27396.1"/>
    </source>
</evidence>
<dbReference type="Gene3D" id="1.10.630.10">
    <property type="entry name" value="Cytochrome P450"/>
    <property type="match status" value="1"/>
</dbReference>
<dbReference type="PRINTS" id="PR00463">
    <property type="entry name" value="EP450I"/>
</dbReference>
<reference evidence="12" key="1">
    <citation type="submission" date="2011-04" db="EMBL/GenBank/DDBJ databases">
        <title>Evolution of plant cell wall degrading machinery underlies the functional diversity of forest fungi.</title>
        <authorList>
            <consortium name="US DOE Joint Genome Institute (JGI-PGF)"/>
            <person name="Eastwood D.C."/>
            <person name="Floudas D."/>
            <person name="Binder M."/>
            <person name="Majcherczyk A."/>
            <person name="Schneider P."/>
            <person name="Aerts A."/>
            <person name="Asiegbu F.O."/>
            <person name="Baker S.E."/>
            <person name="Barry K."/>
            <person name="Bendiksby M."/>
            <person name="Blumentritt M."/>
            <person name="Coutinho P.M."/>
            <person name="Cullen D."/>
            <person name="Cullen D."/>
            <person name="Gathman A."/>
            <person name="Goodell B."/>
            <person name="Henrissat B."/>
            <person name="Ihrmark K."/>
            <person name="Kauserud H."/>
            <person name="Kohler A."/>
            <person name="LaButti K."/>
            <person name="Lapidus A."/>
            <person name="Lavin J.L."/>
            <person name="Lee Y.-H."/>
            <person name="Lindquist E."/>
            <person name="Lilly W."/>
            <person name="Lucas S."/>
            <person name="Morin E."/>
            <person name="Murat C."/>
            <person name="Oguiza J.A."/>
            <person name="Park J."/>
            <person name="Pisabarro A.G."/>
            <person name="Riley R."/>
            <person name="Rosling A."/>
            <person name="Salamov A."/>
            <person name="Schmidt O."/>
            <person name="Schmutz J."/>
            <person name="Skrede I."/>
            <person name="Stenlid J."/>
            <person name="Wiebenga A."/>
            <person name="Xie X."/>
            <person name="Kues U."/>
            <person name="Hibbett D.S."/>
            <person name="Hoffmeister D."/>
            <person name="Hogberg N."/>
            <person name="Martin F."/>
            <person name="Grigoriev I.V."/>
            <person name="Watkinson S.C."/>
        </authorList>
    </citation>
    <scope>NUCLEOTIDE SEQUENCE</scope>
    <source>
        <strain evidence="12">S7.9</strain>
    </source>
</reference>
<comment type="cofactor">
    <cofactor evidence="1 9">
        <name>heme</name>
        <dbReference type="ChEBI" id="CHEBI:30413"/>
    </cofactor>
</comment>
<dbReference type="GeneID" id="18809745"/>
<dbReference type="InterPro" id="IPR050364">
    <property type="entry name" value="Cytochrome_P450_fung"/>
</dbReference>
<dbReference type="AlphaFoldDB" id="F8NMJ9"/>
<dbReference type="GO" id="GO:0016705">
    <property type="term" value="F:oxidoreductase activity, acting on paired donors, with incorporation or reduction of molecular oxygen"/>
    <property type="evidence" value="ECO:0007669"/>
    <property type="project" value="InterPro"/>
</dbReference>
<keyword evidence="8 10" id="KW-0503">Monooxygenase</keyword>
<evidence type="ECO:0000256" key="9">
    <source>
        <dbReference type="PIRSR" id="PIRSR602401-1"/>
    </source>
</evidence>
<dbReference type="HOGENOM" id="CLU_001570_2_3_1"/>
<keyword evidence="5 9" id="KW-0479">Metal-binding</keyword>
<comment type="similarity">
    <text evidence="3 10">Belongs to the cytochrome P450 family.</text>
</comment>
<evidence type="ECO:0008006" key="13">
    <source>
        <dbReference type="Google" id="ProtNLM"/>
    </source>
</evidence>
<evidence type="ECO:0000256" key="7">
    <source>
        <dbReference type="ARBA" id="ARBA00023004"/>
    </source>
</evidence>
<dbReference type="KEGG" id="sla:SERLADRAFT_360151"/>
<evidence type="ECO:0000256" key="2">
    <source>
        <dbReference type="ARBA" id="ARBA00005179"/>
    </source>
</evidence>
<evidence type="ECO:0000256" key="11">
    <source>
        <dbReference type="SAM" id="SignalP"/>
    </source>
</evidence>
<dbReference type="EMBL" id="GL945431">
    <property type="protein sequence ID" value="EGO27396.1"/>
    <property type="molecule type" value="Genomic_DNA"/>
</dbReference>
<dbReference type="GO" id="GO:0005506">
    <property type="term" value="F:iron ion binding"/>
    <property type="evidence" value="ECO:0007669"/>
    <property type="project" value="InterPro"/>
</dbReference>
<keyword evidence="11" id="KW-0732">Signal</keyword>
<dbReference type="PROSITE" id="PS00086">
    <property type="entry name" value="CYTOCHROME_P450"/>
    <property type="match status" value="1"/>
</dbReference>
<dbReference type="RefSeq" id="XP_007315487.1">
    <property type="nucleotide sequence ID" value="XM_007315425.1"/>
</dbReference>
<name>F8NMJ9_SERL9</name>
<evidence type="ECO:0000256" key="3">
    <source>
        <dbReference type="ARBA" id="ARBA00010617"/>
    </source>
</evidence>
<dbReference type="PRINTS" id="PR00385">
    <property type="entry name" value="P450"/>
</dbReference>
<feature type="chain" id="PRO_5003381475" description="Cytochrome P450" evidence="11">
    <location>
        <begin position="27"/>
        <end position="506"/>
    </location>
</feature>
<dbReference type="InterPro" id="IPR017972">
    <property type="entry name" value="Cyt_P450_CS"/>
</dbReference>
<dbReference type="SUPFAM" id="SSF48264">
    <property type="entry name" value="Cytochrome P450"/>
    <property type="match status" value="1"/>
</dbReference>
<evidence type="ECO:0000256" key="1">
    <source>
        <dbReference type="ARBA" id="ARBA00001971"/>
    </source>
</evidence>
<accession>F8NMJ9</accession>
<dbReference type="OrthoDB" id="2789670at2759"/>
<dbReference type="Pfam" id="PF00067">
    <property type="entry name" value="p450"/>
    <property type="match status" value="1"/>
</dbReference>
<gene>
    <name evidence="12" type="ORF">SERLADRAFT_360151</name>
</gene>
<dbReference type="InterPro" id="IPR002401">
    <property type="entry name" value="Cyt_P450_E_grp-I"/>
</dbReference>
<sequence length="506" mass="56672">MTLPINWLDAFLAVLALFFVKKLIQKRPIHPLPPGPKGLPLVGNVLDVPSKTPWLTFAKWGEEYGDIFSIKEFGRQTIVINSASVALSMLEKKSLLYSNRPHLTLAGDLVGWNQSTAFLQYGVRFREYRKNLYRTIGSRASLEKYQTLIETKFHHFLRNVLNDPSDLAAHIRTAVGSIILRISHGYEAQNINDPYLKVADIAIHYFSITTTAGAFLVDIVPLLRYLPNWFPGTGFKAIARAGYESLKEMTDQPHEDVKEKMKTGTALHSFTSELLADRTVSAEEKHIIKWSAQTIYSGGADTTVAAIYAFFVAMTLFPEVQKKAQAEIDSVIDNNRLPTTDDREALPYVNAMVSEVLRWHSLAPLGGAHVAVEDDVHDGYFIPKGSLIVPNIWKMLHDPKTYRYPAEFDPERFIASEDKPAETDPRNVCFGFGRRICPGMVLAELSLFISCAMVLSVFDISKCVEDGVPITPEVGQTEGTISHPKPFKCSIRVRSEKALFLIQQDA</sequence>
<dbReference type="GO" id="GO:0004497">
    <property type="term" value="F:monooxygenase activity"/>
    <property type="evidence" value="ECO:0007669"/>
    <property type="project" value="UniProtKB-KW"/>
</dbReference>
<dbReference type="InterPro" id="IPR001128">
    <property type="entry name" value="Cyt_P450"/>
</dbReference>
<comment type="pathway">
    <text evidence="2">Secondary metabolite biosynthesis.</text>
</comment>
<feature type="signal peptide" evidence="11">
    <location>
        <begin position="1"/>
        <end position="26"/>
    </location>
</feature>
<feature type="binding site" description="axial binding residue" evidence="9">
    <location>
        <position position="437"/>
    </location>
    <ligand>
        <name>heme</name>
        <dbReference type="ChEBI" id="CHEBI:30413"/>
    </ligand>
    <ligandPart>
        <name>Fe</name>
        <dbReference type="ChEBI" id="CHEBI:18248"/>
    </ligandPart>
</feature>
<evidence type="ECO:0000256" key="10">
    <source>
        <dbReference type="RuleBase" id="RU000461"/>
    </source>
</evidence>
<dbReference type="PANTHER" id="PTHR46300:SF7">
    <property type="entry name" value="P450, PUTATIVE (EUROFUNG)-RELATED"/>
    <property type="match status" value="1"/>
</dbReference>
<evidence type="ECO:0000256" key="8">
    <source>
        <dbReference type="ARBA" id="ARBA00023033"/>
    </source>
</evidence>
<dbReference type="PANTHER" id="PTHR46300">
    <property type="entry name" value="P450, PUTATIVE (EUROFUNG)-RELATED-RELATED"/>
    <property type="match status" value="1"/>
</dbReference>
<keyword evidence="7 9" id="KW-0408">Iron</keyword>
<evidence type="ECO:0000256" key="5">
    <source>
        <dbReference type="ARBA" id="ARBA00022723"/>
    </source>
</evidence>
<dbReference type="InterPro" id="IPR036396">
    <property type="entry name" value="Cyt_P450_sf"/>
</dbReference>
<dbReference type="GO" id="GO:0020037">
    <property type="term" value="F:heme binding"/>
    <property type="evidence" value="ECO:0007669"/>
    <property type="project" value="InterPro"/>
</dbReference>
<dbReference type="CDD" id="cd11065">
    <property type="entry name" value="CYP64-like"/>
    <property type="match status" value="1"/>
</dbReference>
<evidence type="ECO:0000256" key="4">
    <source>
        <dbReference type="ARBA" id="ARBA00022617"/>
    </source>
</evidence>
<evidence type="ECO:0000256" key="6">
    <source>
        <dbReference type="ARBA" id="ARBA00023002"/>
    </source>
</evidence>
<protein>
    <recommendedName>
        <fullName evidence="13">Cytochrome P450</fullName>
    </recommendedName>
</protein>
<proteinExistence type="inferred from homology"/>